<dbReference type="PIRSF" id="PIRSF006078">
    <property type="entry name" value="GlxK"/>
    <property type="match status" value="1"/>
</dbReference>
<dbReference type="Proteomes" id="UP000183642">
    <property type="component" value="Unassembled WGS sequence"/>
</dbReference>
<organism evidence="5 6">
    <name type="scientific">Geodermatophilus obscurus</name>
    <dbReference type="NCBI Taxonomy" id="1861"/>
    <lineage>
        <taxon>Bacteria</taxon>
        <taxon>Bacillati</taxon>
        <taxon>Actinomycetota</taxon>
        <taxon>Actinomycetes</taxon>
        <taxon>Geodermatophilales</taxon>
        <taxon>Geodermatophilaceae</taxon>
        <taxon>Geodermatophilus</taxon>
    </lineage>
</organism>
<sequence length="379" mass="36853">MLPGVRIVVAPDSLKGSLTAAEAADAVARGVRRAVPGAEVLTRPMADGGEGTVAAALRAGYRPRTVRVSGPDGRAVDAVLAVDGDTAVVELAAAAGIGLLQTPAPLTATTRGVGELLLAALDAGARRVVLGLGGSATTDAGAGLLQALGVRLLDAAGRDVPPGGAGLALLERIDVGARDRRLHGLAVRVATDVDNPLTGPAGAAAVYGPQKGATPEQVAELDAALARFAAVVRRDLGIDLEGRPAMGAAGGTAAGVAAVLTCSVGSGAELVADLVGLDAALAGAALVVTGEGSLDAQTLRGKAPAVVAARARAARVPCVGLAGRVALTPGELAAAGFAAAPALTEVEPDVGRCLTDAAAVLEELAARTVGPRVAAGPRG</sequence>
<dbReference type="GO" id="GO:0031388">
    <property type="term" value="P:organic acid phosphorylation"/>
    <property type="evidence" value="ECO:0007669"/>
    <property type="project" value="UniProtKB-UniRule"/>
</dbReference>
<evidence type="ECO:0000313" key="5">
    <source>
        <dbReference type="EMBL" id="SFO25323.1"/>
    </source>
</evidence>
<dbReference type="OrthoDB" id="9774290at2"/>
<dbReference type="InterPro" id="IPR018193">
    <property type="entry name" value="Glyc_kinase_flavodox-like_fold"/>
</dbReference>
<evidence type="ECO:0000256" key="2">
    <source>
        <dbReference type="ARBA" id="ARBA00022679"/>
    </source>
</evidence>
<reference evidence="6" key="1">
    <citation type="submission" date="2016-10" db="EMBL/GenBank/DDBJ databases">
        <authorList>
            <person name="Varghese N."/>
            <person name="Submissions S."/>
        </authorList>
    </citation>
    <scope>NUCLEOTIDE SEQUENCE [LARGE SCALE GENOMIC DNA]</scope>
    <source>
        <strain evidence="6">DSM 43161</strain>
    </source>
</reference>
<evidence type="ECO:0000256" key="1">
    <source>
        <dbReference type="ARBA" id="ARBA00006284"/>
    </source>
</evidence>
<accession>A0A1I5FNY0</accession>
<dbReference type="EMBL" id="FOWE01000005">
    <property type="protein sequence ID" value="SFO25323.1"/>
    <property type="molecule type" value="Genomic_DNA"/>
</dbReference>
<keyword evidence="3 4" id="KW-0418">Kinase</keyword>
<dbReference type="GO" id="GO:0008887">
    <property type="term" value="F:glycerate kinase activity"/>
    <property type="evidence" value="ECO:0007669"/>
    <property type="project" value="UniProtKB-UniRule"/>
</dbReference>
<dbReference type="InterPro" id="IPR018197">
    <property type="entry name" value="Glycerate_kinase_RE-like"/>
</dbReference>
<evidence type="ECO:0000313" key="6">
    <source>
        <dbReference type="Proteomes" id="UP000183642"/>
    </source>
</evidence>
<gene>
    <name evidence="5" type="ORF">SAMN05660359_02266</name>
</gene>
<dbReference type="AlphaFoldDB" id="A0A1I5FNY0"/>
<proteinExistence type="inferred from homology"/>
<dbReference type="InterPro" id="IPR036129">
    <property type="entry name" value="Glycerate_kinase_sf"/>
</dbReference>
<keyword evidence="2 4" id="KW-0808">Transferase</keyword>
<evidence type="ECO:0000256" key="4">
    <source>
        <dbReference type="PIRNR" id="PIRNR006078"/>
    </source>
</evidence>
<dbReference type="Pfam" id="PF02595">
    <property type="entry name" value="Gly_kinase"/>
    <property type="match status" value="1"/>
</dbReference>
<keyword evidence="6" id="KW-1185">Reference proteome</keyword>
<dbReference type="PANTHER" id="PTHR21599">
    <property type="entry name" value="GLYCERATE KINASE"/>
    <property type="match status" value="1"/>
</dbReference>
<dbReference type="PANTHER" id="PTHR21599:SF0">
    <property type="entry name" value="GLYCERATE KINASE"/>
    <property type="match status" value="1"/>
</dbReference>
<dbReference type="SUPFAM" id="SSF110738">
    <property type="entry name" value="Glycerate kinase I"/>
    <property type="match status" value="1"/>
</dbReference>
<name>A0A1I5FNY0_9ACTN</name>
<protein>
    <submittedName>
        <fullName evidence="5">Glycerate kinase</fullName>
    </submittedName>
</protein>
<dbReference type="Gene3D" id="3.90.1510.10">
    <property type="entry name" value="Glycerate kinase, domain 2"/>
    <property type="match status" value="1"/>
</dbReference>
<dbReference type="InterPro" id="IPR004381">
    <property type="entry name" value="Glycerate_kinase"/>
</dbReference>
<comment type="similarity">
    <text evidence="1 4">Belongs to the glycerate kinase type-1 family.</text>
</comment>
<dbReference type="NCBIfam" id="TIGR00045">
    <property type="entry name" value="glycerate kinase"/>
    <property type="match status" value="1"/>
</dbReference>
<evidence type="ECO:0000256" key="3">
    <source>
        <dbReference type="ARBA" id="ARBA00022777"/>
    </source>
</evidence>
<dbReference type="Gene3D" id="3.40.50.10350">
    <property type="entry name" value="Glycerate kinase, domain 1"/>
    <property type="match status" value="1"/>
</dbReference>